<keyword evidence="2" id="KW-1185">Reference proteome</keyword>
<evidence type="ECO:0000313" key="2">
    <source>
        <dbReference type="Proteomes" id="UP000245609"/>
    </source>
</evidence>
<dbReference type="Proteomes" id="UP000245609">
    <property type="component" value="Unassembled WGS sequence"/>
</dbReference>
<dbReference type="STRING" id="133381.A0A2T9Y6N1"/>
<name>A0A2T9Y6N1_9FUNG</name>
<gene>
    <name evidence="1" type="ORF">BB560_006414</name>
</gene>
<organism evidence="1 2">
    <name type="scientific">Smittium megazygosporum</name>
    <dbReference type="NCBI Taxonomy" id="133381"/>
    <lineage>
        <taxon>Eukaryota</taxon>
        <taxon>Fungi</taxon>
        <taxon>Fungi incertae sedis</taxon>
        <taxon>Zoopagomycota</taxon>
        <taxon>Kickxellomycotina</taxon>
        <taxon>Harpellomycetes</taxon>
        <taxon>Harpellales</taxon>
        <taxon>Legeriomycetaceae</taxon>
        <taxon>Smittium</taxon>
    </lineage>
</organism>
<accession>A0A2T9Y6N1</accession>
<protein>
    <submittedName>
        <fullName evidence="1">Uncharacterized protein</fullName>
    </submittedName>
</protein>
<dbReference type="AlphaFoldDB" id="A0A2T9Y6N1"/>
<dbReference type="Gene3D" id="3.40.50.1000">
    <property type="entry name" value="HAD superfamily/HAD-like"/>
    <property type="match status" value="1"/>
</dbReference>
<reference evidence="1 2" key="1">
    <citation type="journal article" date="2018" name="MBio">
        <title>Comparative Genomics Reveals the Core Gene Toolbox for the Fungus-Insect Symbiosis.</title>
        <authorList>
            <person name="Wang Y."/>
            <person name="Stata M."/>
            <person name="Wang W."/>
            <person name="Stajich J.E."/>
            <person name="White M.M."/>
            <person name="Moncalvo J.M."/>
        </authorList>
    </citation>
    <scope>NUCLEOTIDE SEQUENCE [LARGE SCALE GENOMIC DNA]</scope>
    <source>
        <strain evidence="1 2">SC-DP-2</strain>
    </source>
</reference>
<proteinExistence type="predicted"/>
<dbReference type="EMBL" id="MBFS01003212">
    <property type="protein sequence ID" value="PVU87955.1"/>
    <property type="molecule type" value="Genomic_DNA"/>
</dbReference>
<dbReference type="OrthoDB" id="755951at2759"/>
<dbReference type="InterPro" id="IPR023214">
    <property type="entry name" value="HAD_sf"/>
</dbReference>
<sequence length="100" mass="10959">MGNRALEIKPSLCTVVTAVKNILANLFQSDSKVDFIMIGGSSKQDELLFNYLNNDTSVAQIDHQISFTVGKKQTEAEFFVPDVKSVMKILESMACTPAAD</sequence>
<evidence type="ECO:0000313" key="1">
    <source>
        <dbReference type="EMBL" id="PVU87955.1"/>
    </source>
</evidence>
<comment type="caution">
    <text evidence="1">The sequence shown here is derived from an EMBL/GenBank/DDBJ whole genome shotgun (WGS) entry which is preliminary data.</text>
</comment>